<reference evidence="1" key="1">
    <citation type="submission" date="2021-01" db="EMBL/GenBank/DDBJ databases">
        <title>Modified the classification status of verrucomicrobia.</title>
        <authorList>
            <person name="Feng X."/>
        </authorList>
    </citation>
    <scope>NUCLEOTIDE SEQUENCE</scope>
    <source>
        <strain evidence="1">KCTC 22041</strain>
    </source>
</reference>
<dbReference type="AlphaFoldDB" id="A0A934S5J9"/>
<dbReference type="PROSITE" id="PS51257">
    <property type="entry name" value="PROKAR_LIPOPROTEIN"/>
    <property type="match status" value="1"/>
</dbReference>
<protein>
    <submittedName>
        <fullName evidence="1">Uncharacterized protein</fullName>
    </submittedName>
</protein>
<dbReference type="RefSeq" id="WP_200269243.1">
    <property type="nucleotide sequence ID" value="NZ_JAENIJ010000009.1"/>
</dbReference>
<proteinExistence type="predicted"/>
<sequence>MNRIVKRTILILAGAGAGCLFAGIGMFLAIVQPGGSGVIASKRLPDGSEYMVIQHCNWSIEPYTVHFYEKPKGGQWGSFYLDHEADRWKGVTMNWDQSTDTIVVKERGKIRAKLDRHTGIFRYDNSNFASLADNGFHGMHESNEPQWRDEPRYPFP</sequence>
<dbReference type="EMBL" id="JAENIJ010000009">
    <property type="protein sequence ID" value="MBK1882268.1"/>
    <property type="molecule type" value="Genomic_DNA"/>
</dbReference>
<comment type="caution">
    <text evidence="1">The sequence shown here is derived from an EMBL/GenBank/DDBJ whole genome shotgun (WGS) entry which is preliminary data.</text>
</comment>
<accession>A0A934S5J9</accession>
<evidence type="ECO:0000313" key="1">
    <source>
        <dbReference type="EMBL" id="MBK1882268.1"/>
    </source>
</evidence>
<gene>
    <name evidence="1" type="ORF">JIN85_07575</name>
</gene>
<dbReference type="Proteomes" id="UP000603141">
    <property type="component" value="Unassembled WGS sequence"/>
</dbReference>
<name>A0A934S5J9_9BACT</name>
<organism evidence="1 2">
    <name type="scientific">Luteolibacter pohnpeiensis</name>
    <dbReference type="NCBI Taxonomy" id="454153"/>
    <lineage>
        <taxon>Bacteria</taxon>
        <taxon>Pseudomonadati</taxon>
        <taxon>Verrucomicrobiota</taxon>
        <taxon>Verrucomicrobiia</taxon>
        <taxon>Verrucomicrobiales</taxon>
        <taxon>Verrucomicrobiaceae</taxon>
        <taxon>Luteolibacter</taxon>
    </lineage>
</organism>
<keyword evidence="2" id="KW-1185">Reference proteome</keyword>
<evidence type="ECO:0000313" key="2">
    <source>
        <dbReference type="Proteomes" id="UP000603141"/>
    </source>
</evidence>